<name>A0A6A5RCX1_9PLEO</name>
<dbReference type="InterPro" id="IPR041661">
    <property type="entry name" value="ZN622/Rei1/Reh1_Znf-C2H2"/>
</dbReference>
<dbReference type="EMBL" id="ML978993">
    <property type="protein sequence ID" value="KAF1924436.1"/>
    <property type="molecule type" value="Genomic_DNA"/>
</dbReference>
<keyword evidence="4" id="KW-1185">Reference proteome</keyword>
<evidence type="ECO:0000313" key="3">
    <source>
        <dbReference type="EMBL" id="KAF1924436.1"/>
    </source>
</evidence>
<sequence>MTATATALTATTATTTNNAPQPPTSNARLSWGCHNCSLFFDSGEMQRAHMKSPWHIYNLKRRISSLSPITLEVYENKIQTPIEPPQAAREHNVVKAINDQSPSPNQCLFCHLRFDDNGADEVGEIVEHMAFAHGLFIPDQDLLSSQASFLGYLATQIRVWHECLYCETSRTSTTAIQSHMRDSGHCMLNFEKEPELCEFWERRSGGGAHPTSPGTKLTRRGGQELHLLSGKTVGSKSFRRPKIPATGATNVCLALPVGPESSGHHDPSRHQTCHQLSRRDEMGIQNISFQQRHGLVVAVKRSQNQEAMARRAKEWTSARKANDQKHDQNYGALAWAKGGMHNLLPR</sequence>
<dbReference type="Proteomes" id="UP000800082">
    <property type="component" value="Unassembled WGS sequence"/>
</dbReference>
<dbReference type="GO" id="GO:0030687">
    <property type="term" value="C:preribosome, large subunit precursor"/>
    <property type="evidence" value="ECO:0007669"/>
    <property type="project" value="TreeGrafter"/>
</dbReference>
<evidence type="ECO:0000259" key="2">
    <source>
        <dbReference type="Pfam" id="PF12756"/>
    </source>
</evidence>
<dbReference type="PANTHER" id="PTHR13182:SF8">
    <property type="entry name" value="CYTOPLASMIC 60S SUBUNIT BIOGENESIS FACTOR ZNF622"/>
    <property type="match status" value="1"/>
</dbReference>
<dbReference type="GO" id="GO:0042273">
    <property type="term" value="P:ribosomal large subunit biogenesis"/>
    <property type="evidence" value="ECO:0007669"/>
    <property type="project" value="TreeGrafter"/>
</dbReference>
<proteinExistence type="predicted"/>
<dbReference type="Pfam" id="PF12756">
    <property type="entry name" value="zf-C2H2_2"/>
    <property type="match status" value="1"/>
</dbReference>
<gene>
    <name evidence="3" type="ORF">M421DRAFT_72495</name>
</gene>
<feature type="domain" description="ZN622/Rei1/Reh1 zinc finger C2H2-type" evidence="2">
    <location>
        <begin position="106"/>
        <end position="197"/>
    </location>
</feature>
<dbReference type="GeneID" id="54354556"/>
<feature type="region of interest" description="Disordered" evidence="1">
    <location>
        <begin position="1"/>
        <end position="26"/>
    </location>
</feature>
<dbReference type="InterPro" id="IPR040025">
    <property type="entry name" value="Znf622/Rei1/Reh1"/>
</dbReference>
<organism evidence="3 4">
    <name type="scientific">Didymella exigua CBS 183.55</name>
    <dbReference type="NCBI Taxonomy" id="1150837"/>
    <lineage>
        <taxon>Eukaryota</taxon>
        <taxon>Fungi</taxon>
        <taxon>Dikarya</taxon>
        <taxon>Ascomycota</taxon>
        <taxon>Pezizomycotina</taxon>
        <taxon>Dothideomycetes</taxon>
        <taxon>Pleosporomycetidae</taxon>
        <taxon>Pleosporales</taxon>
        <taxon>Pleosporineae</taxon>
        <taxon>Didymellaceae</taxon>
        <taxon>Didymella</taxon>
    </lineage>
</organism>
<protein>
    <recommendedName>
        <fullName evidence="2">ZN622/Rei1/Reh1 zinc finger C2H2-type domain-containing protein</fullName>
    </recommendedName>
</protein>
<dbReference type="RefSeq" id="XP_033444689.1">
    <property type="nucleotide sequence ID" value="XM_033596889.1"/>
</dbReference>
<dbReference type="OrthoDB" id="19329at2759"/>
<dbReference type="PANTHER" id="PTHR13182">
    <property type="entry name" value="ZINC FINGER PROTEIN 622"/>
    <property type="match status" value="1"/>
</dbReference>
<accession>A0A6A5RCX1</accession>
<evidence type="ECO:0000256" key="1">
    <source>
        <dbReference type="SAM" id="MobiDB-lite"/>
    </source>
</evidence>
<reference evidence="3" key="1">
    <citation type="journal article" date="2020" name="Stud. Mycol.">
        <title>101 Dothideomycetes genomes: a test case for predicting lifestyles and emergence of pathogens.</title>
        <authorList>
            <person name="Haridas S."/>
            <person name="Albert R."/>
            <person name="Binder M."/>
            <person name="Bloem J."/>
            <person name="Labutti K."/>
            <person name="Salamov A."/>
            <person name="Andreopoulos B."/>
            <person name="Baker S."/>
            <person name="Barry K."/>
            <person name="Bills G."/>
            <person name="Bluhm B."/>
            <person name="Cannon C."/>
            <person name="Castanera R."/>
            <person name="Culley D."/>
            <person name="Daum C."/>
            <person name="Ezra D."/>
            <person name="Gonzalez J."/>
            <person name="Henrissat B."/>
            <person name="Kuo A."/>
            <person name="Liang C."/>
            <person name="Lipzen A."/>
            <person name="Lutzoni F."/>
            <person name="Magnuson J."/>
            <person name="Mondo S."/>
            <person name="Nolan M."/>
            <person name="Ohm R."/>
            <person name="Pangilinan J."/>
            <person name="Park H.-J."/>
            <person name="Ramirez L."/>
            <person name="Alfaro M."/>
            <person name="Sun H."/>
            <person name="Tritt A."/>
            <person name="Yoshinaga Y."/>
            <person name="Zwiers L.-H."/>
            <person name="Turgeon B."/>
            <person name="Goodwin S."/>
            <person name="Spatafora J."/>
            <person name="Crous P."/>
            <person name="Grigoriev I."/>
        </authorList>
    </citation>
    <scope>NUCLEOTIDE SEQUENCE</scope>
    <source>
        <strain evidence="3">CBS 183.55</strain>
    </source>
</reference>
<evidence type="ECO:0000313" key="4">
    <source>
        <dbReference type="Proteomes" id="UP000800082"/>
    </source>
</evidence>
<dbReference type="AlphaFoldDB" id="A0A6A5RCX1"/>